<dbReference type="SUPFAM" id="SSF55931">
    <property type="entry name" value="Glutamine synthetase/guanido kinase"/>
    <property type="match status" value="1"/>
</dbReference>
<dbReference type="SMART" id="SM01230">
    <property type="entry name" value="Gln-synt_C"/>
    <property type="match status" value="1"/>
</dbReference>
<dbReference type="InterPro" id="IPR008147">
    <property type="entry name" value="Gln_synt_N"/>
</dbReference>
<accession>A0A015UJZ1</accession>
<dbReference type="EMBL" id="JGCY01000299">
    <property type="protein sequence ID" value="EXY74253.1"/>
    <property type="molecule type" value="Genomic_DNA"/>
</dbReference>
<dbReference type="FunFam" id="3.10.20.70:FF:000014">
    <property type="entry name" value="Glutamine synthetase type I"/>
    <property type="match status" value="1"/>
</dbReference>
<dbReference type="PANTHER" id="PTHR43407">
    <property type="entry name" value="GLUTAMINE SYNTHETASE"/>
    <property type="match status" value="1"/>
</dbReference>
<feature type="domain" description="GS catalytic" evidence="4">
    <location>
        <begin position="128"/>
        <end position="497"/>
    </location>
</feature>
<evidence type="ECO:0000256" key="3">
    <source>
        <dbReference type="RuleBase" id="RU000384"/>
    </source>
</evidence>
<dbReference type="GeneID" id="60367533"/>
<dbReference type="PROSITE" id="PS51987">
    <property type="entry name" value="GS_CATALYTIC"/>
    <property type="match status" value="1"/>
</dbReference>
<comment type="similarity">
    <text evidence="1 2 3">Belongs to the glutamine synthetase family.</text>
</comment>
<dbReference type="AlphaFoldDB" id="A0A015UJZ1"/>
<dbReference type="InterPro" id="IPR036651">
    <property type="entry name" value="Gln_synt_N_sf"/>
</dbReference>
<sequence>MNQELLMSPNRLVTFLQKPAAEFTKADIINYIQQNEIRMVNFMYPAADGRLKTLNFVINNASYLDAILTCGERVDGSSLFPFIEAGSSDLYVIPRFRTAFVDPFAEIPTLVMLCSFFNKDGEPLESSPEYTLHKACKAFTDVTGMEFQAMGELEYYVISEDDGLFPATDQRGYHESGPYAKFNDFRTQCMSYIAQTGGQIKYGHSEVGNFMLDGKVYEQNEIEFLPVNAENAADQLMIAKWVIRNLAYQYGYDITFAPKITVGKAGSGLHIHMRMMKDGQNQMLKDGALSDTARKAIAGMMQLAPSITAFGNTNPTSYFRLVPHQEAPTNVCWGDRNRSVLVRVPLGWSAQTDMCALANPLESDSNYDTTQKQTVEMRSPDGSADLYQLLAGLAVACRHGFEIENALAIAEQTYVNVNIHQKENADKLKALAQLPDSCAASADCLQKQRTVFEQYNVFSPAMIDGIISRLRSYNDATLRKDIQDKPEEMLALVSKFFHCG</sequence>
<dbReference type="GO" id="GO:0006542">
    <property type="term" value="P:glutamine biosynthetic process"/>
    <property type="evidence" value="ECO:0007669"/>
    <property type="project" value="InterPro"/>
</dbReference>
<proteinExistence type="inferred from homology"/>
<dbReference type="RefSeq" id="WP_005787615.1">
    <property type="nucleotide sequence ID" value="NZ_JGCY01000299.1"/>
</dbReference>
<dbReference type="Proteomes" id="UP000020529">
    <property type="component" value="Unassembled WGS sequence"/>
</dbReference>
<dbReference type="GO" id="GO:0005737">
    <property type="term" value="C:cytoplasm"/>
    <property type="evidence" value="ECO:0007669"/>
    <property type="project" value="TreeGrafter"/>
</dbReference>
<dbReference type="Gene3D" id="3.10.20.70">
    <property type="entry name" value="Glutamine synthetase, N-terminal domain"/>
    <property type="match status" value="1"/>
</dbReference>
<dbReference type="PATRIC" id="fig|1339315.3.peg.2687"/>
<dbReference type="GO" id="GO:0019740">
    <property type="term" value="P:nitrogen utilization"/>
    <property type="evidence" value="ECO:0007669"/>
    <property type="project" value="TreeGrafter"/>
</dbReference>
<evidence type="ECO:0000256" key="1">
    <source>
        <dbReference type="ARBA" id="ARBA00009897"/>
    </source>
</evidence>
<evidence type="ECO:0000313" key="5">
    <source>
        <dbReference type="EMBL" id="EXY74253.1"/>
    </source>
</evidence>
<dbReference type="Pfam" id="PF03951">
    <property type="entry name" value="Gln-synt_N"/>
    <property type="match status" value="1"/>
</dbReference>
<dbReference type="GO" id="GO:0016020">
    <property type="term" value="C:membrane"/>
    <property type="evidence" value="ECO:0007669"/>
    <property type="project" value="TreeGrafter"/>
</dbReference>
<dbReference type="InterPro" id="IPR014746">
    <property type="entry name" value="Gln_synth/guanido_kin_cat_dom"/>
</dbReference>
<comment type="caution">
    <text evidence="5">The sequence shown here is derived from an EMBL/GenBank/DDBJ whole genome shotgun (WGS) entry which is preliminary data.</text>
</comment>
<evidence type="ECO:0000256" key="2">
    <source>
        <dbReference type="PROSITE-ProRule" id="PRU01331"/>
    </source>
</evidence>
<reference evidence="5 6" key="1">
    <citation type="submission" date="2014-02" db="EMBL/GenBank/DDBJ databases">
        <authorList>
            <person name="Sears C."/>
            <person name="Carroll K."/>
            <person name="Sack B.R."/>
            <person name="Qadri F."/>
            <person name="Myers L.L."/>
            <person name="Chung G.-T."/>
            <person name="Escheverria P."/>
            <person name="Fraser C.M."/>
            <person name="Sadzewicz L."/>
            <person name="Shefchek K.A."/>
            <person name="Tallon L."/>
            <person name="Das S.P."/>
            <person name="Daugherty S."/>
            <person name="Mongodin E.F."/>
        </authorList>
    </citation>
    <scope>NUCLEOTIDE SEQUENCE [LARGE SCALE GENOMIC DNA]</scope>
    <source>
        <strain evidence="6">3988T(B)14</strain>
    </source>
</reference>
<organism evidence="5 6">
    <name type="scientific">Bacteroides fragilis str. 3988T(B)14</name>
    <dbReference type="NCBI Taxonomy" id="1339315"/>
    <lineage>
        <taxon>Bacteria</taxon>
        <taxon>Pseudomonadati</taxon>
        <taxon>Bacteroidota</taxon>
        <taxon>Bacteroidia</taxon>
        <taxon>Bacteroidales</taxon>
        <taxon>Bacteroidaceae</taxon>
        <taxon>Bacteroides</taxon>
    </lineage>
</organism>
<gene>
    <name evidence="5" type="ORF">M124_1936</name>
</gene>
<dbReference type="Gene3D" id="3.30.590.10">
    <property type="entry name" value="Glutamine synthetase/guanido kinase, catalytic domain"/>
    <property type="match status" value="1"/>
</dbReference>
<evidence type="ECO:0000259" key="4">
    <source>
        <dbReference type="PROSITE" id="PS51987"/>
    </source>
</evidence>
<dbReference type="GO" id="GO:0004356">
    <property type="term" value="F:glutamine synthetase activity"/>
    <property type="evidence" value="ECO:0007669"/>
    <property type="project" value="InterPro"/>
</dbReference>
<dbReference type="SUPFAM" id="SSF54368">
    <property type="entry name" value="Glutamine synthetase, N-terminal domain"/>
    <property type="match status" value="1"/>
</dbReference>
<protein>
    <submittedName>
        <fullName evidence="5">Glutamine synthetase, catalytic domain protein</fullName>
    </submittedName>
</protein>
<dbReference type="Pfam" id="PF00120">
    <property type="entry name" value="Gln-synt_C"/>
    <property type="match status" value="1"/>
</dbReference>
<name>A0A015UJZ1_BACFG</name>
<evidence type="ECO:0000313" key="6">
    <source>
        <dbReference type="Proteomes" id="UP000020529"/>
    </source>
</evidence>
<dbReference type="PANTHER" id="PTHR43407:SF1">
    <property type="entry name" value="LENGSIN"/>
    <property type="match status" value="1"/>
</dbReference>
<dbReference type="InterPro" id="IPR008146">
    <property type="entry name" value="Gln_synth_cat_dom"/>
</dbReference>